<evidence type="ECO:0000259" key="1">
    <source>
        <dbReference type="Pfam" id="PF21788"/>
    </source>
</evidence>
<dbReference type="InterPro" id="IPR048366">
    <property type="entry name" value="TNP-like_GBD"/>
</dbReference>
<dbReference type="Proteomes" id="UP001152888">
    <property type="component" value="Unassembled WGS sequence"/>
</dbReference>
<dbReference type="PANTHER" id="PTHR47577">
    <property type="entry name" value="THAP DOMAIN-CONTAINING PROTEIN 6"/>
    <property type="match status" value="1"/>
</dbReference>
<evidence type="ECO:0000313" key="3">
    <source>
        <dbReference type="Proteomes" id="UP001152888"/>
    </source>
</evidence>
<organism evidence="2 3">
    <name type="scientific">Acanthoscelides obtectus</name>
    <name type="common">Bean weevil</name>
    <name type="synonym">Bruchus obtectus</name>
    <dbReference type="NCBI Taxonomy" id="200917"/>
    <lineage>
        <taxon>Eukaryota</taxon>
        <taxon>Metazoa</taxon>
        <taxon>Ecdysozoa</taxon>
        <taxon>Arthropoda</taxon>
        <taxon>Hexapoda</taxon>
        <taxon>Insecta</taxon>
        <taxon>Pterygota</taxon>
        <taxon>Neoptera</taxon>
        <taxon>Endopterygota</taxon>
        <taxon>Coleoptera</taxon>
        <taxon>Polyphaga</taxon>
        <taxon>Cucujiformia</taxon>
        <taxon>Chrysomeloidea</taxon>
        <taxon>Chrysomelidae</taxon>
        <taxon>Bruchinae</taxon>
        <taxon>Bruchini</taxon>
        <taxon>Acanthoscelides</taxon>
    </lineage>
</organism>
<name>A0A9P0QED3_ACAOB</name>
<accession>A0A9P0QED3</accession>
<gene>
    <name evidence="2" type="ORF">ACAOBT_LOCUS36662</name>
</gene>
<dbReference type="EMBL" id="CAKOFQ010009797">
    <property type="protein sequence ID" value="CAH2018522.1"/>
    <property type="molecule type" value="Genomic_DNA"/>
</dbReference>
<reference evidence="2" key="1">
    <citation type="submission" date="2022-03" db="EMBL/GenBank/DDBJ databases">
        <authorList>
            <person name="Sayadi A."/>
        </authorList>
    </citation>
    <scope>NUCLEOTIDE SEQUENCE</scope>
</reference>
<keyword evidence="3" id="KW-1185">Reference proteome</keyword>
<dbReference type="AlphaFoldDB" id="A0A9P0QED3"/>
<dbReference type="Pfam" id="PF21788">
    <property type="entry name" value="TNP-like_GBD"/>
    <property type="match status" value="1"/>
</dbReference>
<comment type="caution">
    <text evidence="2">The sequence shown here is derived from an EMBL/GenBank/DDBJ whole genome shotgun (WGS) entry which is preliminary data.</text>
</comment>
<sequence>MKVKLAVQTFSASVGDALEYCNQDLNITKFRGSEATVSFCRKINNILTF</sequence>
<feature type="domain" description="Transposable element P transposase-like GTP-binding insertion" evidence="1">
    <location>
        <begin position="1"/>
        <end position="47"/>
    </location>
</feature>
<dbReference type="OrthoDB" id="6491412at2759"/>
<protein>
    <recommendedName>
        <fullName evidence="1">Transposable element P transposase-like GTP-binding insertion domain-containing protein</fullName>
    </recommendedName>
</protein>
<dbReference type="PANTHER" id="PTHR47577:SF2">
    <property type="entry name" value="THAP DOMAIN CONTAINING 9"/>
    <property type="match status" value="1"/>
</dbReference>
<evidence type="ECO:0000313" key="2">
    <source>
        <dbReference type="EMBL" id="CAH2018522.1"/>
    </source>
</evidence>
<proteinExistence type="predicted"/>